<evidence type="ECO:0000313" key="3">
    <source>
        <dbReference type="Proteomes" id="UP000593560"/>
    </source>
</evidence>
<proteinExistence type="predicted"/>
<dbReference type="Proteomes" id="UP000593560">
    <property type="component" value="Unassembled WGS sequence"/>
</dbReference>
<accession>A0A7J9GXC5</accession>
<dbReference type="Pfam" id="PF20252">
    <property type="entry name" value="BIG2_C"/>
    <property type="match status" value="1"/>
</dbReference>
<feature type="domain" description="Sec7/BIG1-like C-terminal" evidence="1">
    <location>
        <begin position="144"/>
        <end position="343"/>
    </location>
</feature>
<name>A0A7J9GXC5_9ROSI</name>
<dbReference type="AlphaFoldDB" id="A0A7J9GXC5"/>
<protein>
    <recommendedName>
        <fullName evidence="1">Sec7/BIG1-like C-terminal domain-containing protein</fullName>
    </recommendedName>
</protein>
<dbReference type="OrthoDB" id="1703309at2759"/>
<dbReference type="InterPro" id="IPR046455">
    <property type="entry name" value="Sec7/BIG1-like_C"/>
</dbReference>
<evidence type="ECO:0000259" key="1">
    <source>
        <dbReference type="Pfam" id="PF20252"/>
    </source>
</evidence>
<organism evidence="2 3">
    <name type="scientific">Gossypium harknessii</name>
    <dbReference type="NCBI Taxonomy" id="34285"/>
    <lineage>
        <taxon>Eukaryota</taxon>
        <taxon>Viridiplantae</taxon>
        <taxon>Streptophyta</taxon>
        <taxon>Embryophyta</taxon>
        <taxon>Tracheophyta</taxon>
        <taxon>Spermatophyta</taxon>
        <taxon>Magnoliopsida</taxon>
        <taxon>eudicotyledons</taxon>
        <taxon>Gunneridae</taxon>
        <taxon>Pentapetalae</taxon>
        <taxon>rosids</taxon>
        <taxon>malvids</taxon>
        <taxon>Malvales</taxon>
        <taxon>Malvaceae</taxon>
        <taxon>Malvoideae</taxon>
        <taxon>Gossypium</taxon>
    </lineage>
</organism>
<dbReference type="EMBL" id="JABFAD010000007">
    <property type="protein sequence ID" value="MBA0802223.1"/>
    <property type="molecule type" value="Genomic_DNA"/>
</dbReference>
<keyword evidence="3" id="KW-1185">Reference proteome</keyword>
<sequence length="343" mass="37937">AWLYETCTLALQLVVDLFVNFYNTVNPLLRKVLSLLVSFIKRPHQSLAGIGIAAFVRLMSNAGDLFSEEKWLEVVSSLKEAANATLPDFPFIVSGDVMVGSNGHALNSQSNEASAGSDTSHGDSESSRAQRVYDLLSDAKCRAAVQLLLIQAVMEIYNMYRTHLSAKSIIILYEAMHDVASHAHRINNNTILRSKLQEFGPMTQLQDPPLLRLENESYQFCLTFLQNLILDRPPRYEEAEVESHLVDLCQEVLLFYIESAHSGQASQASEASANGQTQWLIPLGSGKRRELAARAPLIVATLQAICCLGETLFEKNLPQFFPLISNLVSTEHGSTEVQVALSD</sequence>
<evidence type="ECO:0000313" key="2">
    <source>
        <dbReference type="EMBL" id="MBA0802223.1"/>
    </source>
</evidence>
<gene>
    <name evidence="2" type="ORF">Gohar_012540</name>
</gene>
<feature type="non-terminal residue" evidence="2">
    <location>
        <position position="343"/>
    </location>
</feature>
<comment type="caution">
    <text evidence="2">The sequence shown here is derived from an EMBL/GenBank/DDBJ whole genome shotgun (WGS) entry which is preliminary data.</text>
</comment>
<reference evidence="2 3" key="1">
    <citation type="journal article" date="2019" name="Genome Biol. Evol.">
        <title>Insights into the evolution of the New World diploid cottons (Gossypium, subgenus Houzingenia) based on genome sequencing.</title>
        <authorList>
            <person name="Grover C.E."/>
            <person name="Arick M.A. 2nd"/>
            <person name="Thrash A."/>
            <person name="Conover J.L."/>
            <person name="Sanders W.S."/>
            <person name="Peterson D.G."/>
            <person name="Frelichowski J.E."/>
            <person name="Scheffler J.A."/>
            <person name="Scheffler B.E."/>
            <person name="Wendel J.F."/>
        </authorList>
    </citation>
    <scope>NUCLEOTIDE SEQUENCE [LARGE SCALE GENOMIC DNA]</scope>
    <source>
        <strain evidence="2">0</strain>
        <tissue evidence="2">Leaf</tissue>
    </source>
</reference>
<feature type="non-terminal residue" evidence="2">
    <location>
        <position position="1"/>
    </location>
</feature>